<sequence length="158" mass="18229">MVSSTNTLAADPSRPADVFLIENHIYPKTQFEPKRKFNLPQWRNVSGVNIMEHIYREEPDYKIYHPYKMIVRPRGVEQTSVHSVLRNFGMTVKVPPGVCHIIHVRVPLRKGLTKNELHKDKRIWDYEKELVSNVDQALERAGLLTGESDTVKAILKAT</sequence>
<protein>
    <submittedName>
        <fullName evidence="1">Uncharacterized protein</fullName>
    </submittedName>
</protein>
<evidence type="ECO:0000313" key="2">
    <source>
        <dbReference type="Proteomes" id="UP001157502"/>
    </source>
</evidence>
<dbReference type="Proteomes" id="UP001157502">
    <property type="component" value="Chromosome 4"/>
</dbReference>
<dbReference type="EMBL" id="CM055731">
    <property type="protein sequence ID" value="KAJ8012843.1"/>
    <property type="molecule type" value="Genomic_DNA"/>
</dbReference>
<organism evidence="1 2">
    <name type="scientific">Dallia pectoralis</name>
    <name type="common">Alaska blackfish</name>
    <dbReference type="NCBI Taxonomy" id="75939"/>
    <lineage>
        <taxon>Eukaryota</taxon>
        <taxon>Metazoa</taxon>
        <taxon>Chordata</taxon>
        <taxon>Craniata</taxon>
        <taxon>Vertebrata</taxon>
        <taxon>Euteleostomi</taxon>
        <taxon>Actinopterygii</taxon>
        <taxon>Neopterygii</taxon>
        <taxon>Teleostei</taxon>
        <taxon>Protacanthopterygii</taxon>
        <taxon>Esociformes</taxon>
        <taxon>Umbridae</taxon>
        <taxon>Dallia</taxon>
    </lineage>
</organism>
<gene>
    <name evidence="1" type="ORF">DPEC_G00047080</name>
</gene>
<proteinExistence type="predicted"/>
<evidence type="ECO:0000313" key="1">
    <source>
        <dbReference type="EMBL" id="KAJ8012843.1"/>
    </source>
</evidence>
<keyword evidence="2" id="KW-1185">Reference proteome</keyword>
<accession>A0ACC2HAK5</accession>
<name>A0ACC2HAK5_DALPE</name>
<comment type="caution">
    <text evidence="1">The sequence shown here is derived from an EMBL/GenBank/DDBJ whole genome shotgun (WGS) entry which is preliminary data.</text>
</comment>
<reference evidence="1" key="1">
    <citation type="submission" date="2021-05" db="EMBL/GenBank/DDBJ databases">
        <authorList>
            <person name="Pan Q."/>
            <person name="Jouanno E."/>
            <person name="Zahm M."/>
            <person name="Klopp C."/>
            <person name="Cabau C."/>
            <person name="Louis A."/>
            <person name="Berthelot C."/>
            <person name="Parey E."/>
            <person name="Roest Crollius H."/>
            <person name="Montfort J."/>
            <person name="Robinson-Rechavi M."/>
            <person name="Bouchez O."/>
            <person name="Lampietro C."/>
            <person name="Lopez Roques C."/>
            <person name="Donnadieu C."/>
            <person name="Postlethwait J."/>
            <person name="Bobe J."/>
            <person name="Dillon D."/>
            <person name="Chandos A."/>
            <person name="von Hippel F."/>
            <person name="Guiguen Y."/>
        </authorList>
    </citation>
    <scope>NUCLEOTIDE SEQUENCE</scope>
    <source>
        <strain evidence="1">YG-Jan2019</strain>
    </source>
</reference>